<evidence type="ECO:0000259" key="6">
    <source>
        <dbReference type="PROSITE" id="PS50157"/>
    </source>
</evidence>
<proteinExistence type="predicted"/>
<dbReference type="InterPro" id="IPR013087">
    <property type="entry name" value="Znf_C2H2_type"/>
</dbReference>
<keyword evidence="4" id="KW-0862">Zinc</keyword>
<dbReference type="GO" id="GO:0005634">
    <property type="term" value="C:nucleus"/>
    <property type="evidence" value="ECO:0007669"/>
    <property type="project" value="TreeGrafter"/>
</dbReference>
<dbReference type="SUPFAM" id="SSF57667">
    <property type="entry name" value="beta-beta-alpha zinc fingers"/>
    <property type="match status" value="1"/>
</dbReference>
<dbReference type="PROSITE" id="PS00028">
    <property type="entry name" value="ZINC_FINGER_C2H2_1"/>
    <property type="match status" value="2"/>
</dbReference>
<dbReference type="AlphaFoldDB" id="A0A5C3MV55"/>
<protein>
    <recommendedName>
        <fullName evidence="6">C2H2-type domain-containing protein</fullName>
    </recommendedName>
</protein>
<dbReference type="GO" id="GO:0000981">
    <property type="term" value="F:DNA-binding transcription factor activity, RNA polymerase II-specific"/>
    <property type="evidence" value="ECO:0007669"/>
    <property type="project" value="UniProtKB-ARBA"/>
</dbReference>
<dbReference type="OrthoDB" id="6077919at2759"/>
<feature type="domain" description="C2H2-type" evidence="6">
    <location>
        <begin position="1"/>
        <end position="26"/>
    </location>
</feature>
<dbReference type="EMBL" id="ML213517">
    <property type="protein sequence ID" value="TFK48897.1"/>
    <property type="molecule type" value="Genomic_DNA"/>
</dbReference>
<dbReference type="PROSITE" id="PS50157">
    <property type="entry name" value="ZINC_FINGER_C2H2_2"/>
    <property type="match status" value="2"/>
</dbReference>
<evidence type="ECO:0000256" key="2">
    <source>
        <dbReference type="ARBA" id="ARBA00022737"/>
    </source>
</evidence>
<evidence type="ECO:0000313" key="8">
    <source>
        <dbReference type="Proteomes" id="UP000305948"/>
    </source>
</evidence>
<evidence type="ECO:0000256" key="5">
    <source>
        <dbReference type="PROSITE-ProRule" id="PRU00042"/>
    </source>
</evidence>
<sequence length="57" mass="6488">CDICGSDFTRKANLIGHITAHKGERPFKCESHGCAKAFARLNDLKRHQKIHDKDQQL</sequence>
<feature type="domain" description="C2H2-type" evidence="6">
    <location>
        <begin position="27"/>
        <end position="56"/>
    </location>
</feature>
<keyword evidence="3 5" id="KW-0863">Zinc-finger</keyword>
<evidence type="ECO:0000313" key="7">
    <source>
        <dbReference type="EMBL" id="TFK48897.1"/>
    </source>
</evidence>
<reference evidence="7 8" key="1">
    <citation type="journal article" date="2019" name="Nat. Ecol. Evol.">
        <title>Megaphylogeny resolves global patterns of mushroom evolution.</title>
        <authorList>
            <person name="Varga T."/>
            <person name="Krizsan K."/>
            <person name="Foldi C."/>
            <person name="Dima B."/>
            <person name="Sanchez-Garcia M."/>
            <person name="Sanchez-Ramirez S."/>
            <person name="Szollosi G.J."/>
            <person name="Szarkandi J.G."/>
            <person name="Papp V."/>
            <person name="Albert L."/>
            <person name="Andreopoulos W."/>
            <person name="Angelini C."/>
            <person name="Antonin V."/>
            <person name="Barry K.W."/>
            <person name="Bougher N.L."/>
            <person name="Buchanan P."/>
            <person name="Buyck B."/>
            <person name="Bense V."/>
            <person name="Catcheside P."/>
            <person name="Chovatia M."/>
            <person name="Cooper J."/>
            <person name="Damon W."/>
            <person name="Desjardin D."/>
            <person name="Finy P."/>
            <person name="Geml J."/>
            <person name="Haridas S."/>
            <person name="Hughes K."/>
            <person name="Justo A."/>
            <person name="Karasinski D."/>
            <person name="Kautmanova I."/>
            <person name="Kiss B."/>
            <person name="Kocsube S."/>
            <person name="Kotiranta H."/>
            <person name="LaButti K.M."/>
            <person name="Lechner B.E."/>
            <person name="Liimatainen K."/>
            <person name="Lipzen A."/>
            <person name="Lukacs Z."/>
            <person name="Mihaltcheva S."/>
            <person name="Morgado L.N."/>
            <person name="Niskanen T."/>
            <person name="Noordeloos M.E."/>
            <person name="Ohm R.A."/>
            <person name="Ortiz-Santana B."/>
            <person name="Ovrebo C."/>
            <person name="Racz N."/>
            <person name="Riley R."/>
            <person name="Savchenko A."/>
            <person name="Shiryaev A."/>
            <person name="Soop K."/>
            <person name="Spirin V."/>
            <person name="Szebenyi C."/>
            <person name="Tomsovsky M."/>
            <person name="Tulloss R.E."/>
            <person name="Uehling J."/>
            <person name="Grigoriev I.V."/>
            <person name="Vagvolgyi C."/>
            <person name="Papp T."/>
            <person name="Martin F.M."/>
            <person name="Miettinen O."/>
            <person name="Hibbett D.S."/>
            <person name="Nagy L.G."/>
        </authorList>
    </citation>
    <scope>NUCLEOTIDE SEQUENCE [LARGE SCALE GENOMIC DNA]</scope>
    <source>
        <strain evidence="7 8">OMC1185</strain>
    </source>
</reference>
<keyword evidence="2" id="KW-0677">Repeat</keyword>
<dbReference type="Pfam" id="PF00096">
    <property type="entry name" value="zf-C2H2"/>
    <property type="match status" value="2"/>
</dbReference>
<keyword evidence="1" id="KW-0479">Metal-binding</keyword>
<dbReference type="PANTHER" id="PTHR19818">
    <property type="entry name" value="ZINC FINGER PROTEIN ZIC AND GLI"/>
    <property type="match status" value="1"/>
</dbReference>
<name>A0A5C3MV55_9AGAM</name>
<evidence type="ECO:0000256" key="1">
    <source>
        <dbReference type="ARBA" id="ARBA00022723"/>
    </source>
</evidence>
<dbReference type="GO" id="GO:0008270">
    <property type="term" value="F:zinc ion binding"/>
    <property type="evidence" value="ECO:0007669"/>
    <property type="project" value="UniProtKB-KW"/>
</dbReference>
<accession>A0A5C3MV55</accession>
<dbReference type="Proteomes" id="UP000305948">
    <property type="component" value="Unassembled WGS sequence"/>
</dbReference>
<dbReference type="InterPro" id="IPR036236">
    <property type="entry name" value="Znf_C2H2_sf"/>
</dbReference>
<feature type="non-terminal residue" evidence="7">
    <location>
        <position position="57"/>
    </location>
</feature>
<dbReference type="SMART" id="SM00355">
    <property type="entry name" value="ZnF_C2H2"/>
    <property type="match status" value="2"/>
</dbReference>
<evidence type="ECO:0000256" key="4">
    <source>
        <dbReference type="ARBA" id="ARBA00022833"/>
    </source>
</evidence>
<dbReference type="InterPro" id="IPR050329">
    <property type="entry name" value="GLI_C2H2-zinc-finger"/>
</dbReference>
<feature type="non-terminal residue" evidence="7">
    <location>
        <position position="1"/>
    </location>
</feature>
<dbReference type="STRING" id="5364.A0A5C3MV55"/>
<gene>
    <name evidence="7" type="ORF">OE88DRAFT_1618170</name>
</gene>
<dbReference type="FunFam" id="3.30.160.60:FF:000125">
    <property type="entry name" value="Putative zinc finger protein 143"/>
    <property type="match status" value="1"/>
</dbReference>
<dbReference type="Gene3D" id="3.30.160.60">
    <property type="entry name" value="Classic Zinc Finger"/>
    <property type="match status" value="2"/>
</dbReference>
<organism evidence="7 8">
    <name type="scientific">Heliocybe sulcata</name>
    <dbReference type="NCBI Taxonomy" id="5364"/>
    <lineage>
        <taxon>Eukaryota</taxon>
        <taxon>Fungi</taxon>
        <taxon>Dikarya</taxon>
        <taxon>Basidiomycota</taxon>
        <taxon>Agaricomycotina</taxon>
        <taxon>Agaricomycetes</taxon>
        <taxon>Gloeophyllales</taxon>
        <taxon>Gloeophyllaceae</taxon>
        <taxon>Heliocybe</taxon>
    </lineage>
</organism>
<dbReference type="GO" id="GO:0045944">
    <property type="term" value="P:positive regulation of transcription by RNA polymerase II"/>
    <property type="evidence" value="ECO:0007669"/>
    <property type="project" value="UniProtKB-ARBA"/>
</dbReference>
<dbReference type="GO" id="GO:0000978">
    <property type="term" value="F:RNA polymerase II cis-regulatory region sequence-specific DNA binding"/>
    <property type="evidence" value="ECO:0007669"/>
    <property type="project" value="TreeGrafter"/>
</dbReference>
<evidence type="ECO:0000256" key="3">
    <source>
        <dbReference type="ARBA" id="ARBA00022771"/>
    </source>
</evidence>
<dbReference type="PANTHER" id="PTHR19818:SF139">
    <property type="entry name" value="PAIR-RULE PROTEIN ODD-PAIRED"/>
    <property type="match status" value="1"/>
</dbReference>
<keyword evidence="8" id="KW-1185">Reference proteome</keyword>